<dbReference type="Gene3D" id="3.90.226.10">
    <property type="entry name" value="2-enoyl-CoA Hydratase, Chain A, domain 1"/>
    <property type="match status" value="1"/>
</dbReference>
<evidence type="ECO:0000313" key="5">
    <source>
        <dbReference type="Proteomes" id="UP000321595"/>
    </source>
</evidence>
<evidence type="ECO:0000256" key="2">
    <source>
        <dbReference type="ARBA" id="ARBA00023239"/>
    </source>
</evidence>
<dbReference type="AlphaFoldDB" id="A0A5B8XM73"/>
<proteinExistence type="inferred from homology"/>
<dbReference type="PROSITE" id="PS00166">
    <property type="entry name" value="ENOYL_COA_HYDRATASE"/>
    <property type="match status" value="1"/>
</dbReference>
<comment type="similarity">
    <text evidence="1 3">Belongs to the enoyl-CoA hydratase/isomerase family.</text>
</comment>
<evidence type="ECO:0000256" key="3">
    <source>
        <dbReference type="RuleBase" id="RU003707"/>
    </source>
</evidence>
<sequence>MQFETLKYEVKDGVARLTINRPDSLNALNRQVHEELIEVAKLASNDESIDVLVLGGEGRAFVAGADIKAMLEYSPEEAQQFSELGHQAMDAIAALPFPTIAAIHGFALGGGLELALTCDLLYASDKAVLGLPEVALSVIPGWGGTQRLGRRIGWHHARELIFTGRKIKAAQAKEIGLVLDVYPIDEFASKIDERVAEIRANGPLALRAAKSAIFKGEGVNLEQAMVYEQEAFGALFGTHDQVEGMTALLERRSPEFKRK</sequence>
<dbReference type="OrthoDB" id="5365311at2"/>
<organism evidence="4 5">
    <name type="scientific">Microvenator marinus</name>
    <dbReference type="NCBI Taxonomy" id="2600177"/>
    <lineage>
        <taxon>Bacteria</taxon>
        <taxon>Deltaproteobacteria</taxon>
        <taxon>Bradymonadales</taxon>
        <taxon>Microvenatoraceae</taxon>
        <taxon>Microvenator</taxon>
    </lineage>
</organism>
<dbReference type="FunFam" id="3.90.226.10:FF:000009">
    <property type="entry name" value="Carnitinyl-CoA dehydratase"/>
    <property type="match status" value="1"/>
</dbReference>
<keyword evidence="2" id="KW-0456">Lyase</keyword>
<dbReference type="FunFam" id="1.10.12.10:FF:000001">
    <property type="entry name" value="Probable enoyl-CoA hydratase, mitochondrial"/>
    <property type="match status" value="1"/>
</dbReference>
<evidence type="ECO:0008006" key="6">
    <source>
        <dbReference type="Google" id="ProtNLM"/>
    </source>
</evidence>
<protein>
    <recommendedName>
        <fullName evidence="6">Enoyl-CoA hydratase</fullName>
    </recommendedName>
</protein>
<dbReference type="Proteomes" id="UP000321595">
    <property type="component" value="Chromosome"/>
</dbReference>
<dbReference type="PANTHER" id="PTHR11941">
    <property type="entry name" value="ENOYL-COA HYDRATASE-RELATED"/>
    <property type="match status" value="1"/>
</dbReference>
<dbReference type="InterPro" id="IPR014748">
    <property type="entry name" value="Enoyl-CoA_hydra_C"/>
</dbReference>
<dbReference type="PANTHER" id="PTHR11941:SF54">
    <property type="entry name" value="ENOYL-COA HYDRATASE, MITOCHONDRIAL"/>
    <property type="match status" value="1"/>
</dbReference>
<dbReference type="SUPFAM" id="SSF52096">
    <property type="entry name" value="ClpP/crotonase"/>
    <property type="match status" value="1"/>
</dbReference>
<name>A0A5B8XM73_9DELT</name>
<dbReference type="InterPro" id="IPR029045">
    <property type="entry name" value="ClpP/crotonase-like_dom_sf"/>
</dbReference>
<dbReference type="RefSeq" id="WP_146957206.1">
    <property type="nucleotide sequence ID" value="NZ_CP042467.1"/>
</dbReference>
<keyword evidence="5" id="KW-1185">Reference proteome</keyword>
<accession>A0A5B8XM73</accession>
<dbReference type="CDD" id="cd06558">
    <property type="entry name" value="crotonase-like"/>
    <property type="match status" value="1"/>
</dbReference>
<evidence type="ECO:0000256" key="1">
    <source>
        <dbReference type="ARBA" id="ARBA00005254"/>
    </source>
</evidence>
<dbReference type="KEGG" id="bbae:FRD01_02135"/>
<evidence type="ECO:0000313" key="4">
    <source>
        <dbReference type="EMBL" id="QED26078.1"/>
    </source>
</evidence>
<dbReference type="Gene3D" id="1.10.12.10">
    <property type="entry name" value="Lyase 2-enoyl-coa Hydratase, Chain A, domain 2"/>
    <property type="match status" value="1"/>
</dbReference>
<dbReference type="EMBL" id="CP042467">
    <property type="protein sequence ID" value="QED26078.1"/>
    <property type="molecule type" value="Genomic_DNA"/>
</dbReference>
<dbReference type="Pfam" id="PF00378">
    <property type="entry name" value="ECH_1"/>
    <property type="match status" value="1"/>
</dbReference>
<dbReference type="InterPro" id="IPR018376">
    <property type="entry name" value="Enoyl-CoA_hyd/isom_CS"/>
</dbReference>
<dbReference type="GO" id="GO:0006635">
    <property type="term" value="P:fatty acid beta-oxidation"/>
    <property type="evidence" value="ECO:0007669"/>
    <property type="project" value="TreeGrafter"/>
</dbReference>
<dbReference type="InterPro" id="IPR001753">
    <property type="entry name" value="Enoyl-CoA_hydra/iso"/>
</dbReference>
<reference evidence="4 5" key="1">
    <citation type="submission" date="2019-08" db="EMBL/GenBank/DDBJ databases">
        <authorList>
            <person name="Liang Q."/>
        </authorList>
    </citation>
    <scope>NUCLEOTIDE SEQUENCE [LARGE SCALE GENOMIC DNA]</scope>
    <source>
        <strain evidence="4 5">V1718</strain>
    </source>
</reference>
<dbReference type="GO" id="GO:0016836">
    <property type="term" value="F:hydro-lyase activity"/>
    <property type="evidence" value="ECO:0007669"/>
    <property type="project" value="UniProtKB-ARBA"/>
</dbReference>
<gene>
    <name evidence="4" type="ORF">FRD01_02135</name>
</gene>